<dbReference type="Proteomes" id="UP001562425">
    <property type="component" value="Unassembled WGS sequence"/>
</dbReference>
<reference evidence="2 3" key="1">
    <citation type="submission" date="2024-05" db="EMBL/GenBank/DDBJ databases">
        <title>Culex pipiens pipiens assembly and annotation.</title>
        <authorList>
            <person name="Alout H."/>
            <person name="Durand T."/>
        </authorList>
    </citation>
    <scope>NUCLEOTIDE SEQUENCE [LARGE SCALE GENOMIC DNA]</scope>
    <source>
        <strain evidence="2">HA-2024</strain>
        <tissue evidence="2">Whole body</tissue>
    </source>
</reference>
<feature type="region of interest" description="Disordered" evidence="1">
    <location>
        <begin position="132"/>
        <end position="165"/>
    </location>
</feature>
<evidence type="ECO:0000313" key="2">
    <source>
        <dbReference type="EMBL" id="KAL1401964.1"/>
    </source>
</evidence>
<evidence type="ECO:0000256" key="1">
    <source>
        <dbReference type="SAM" id="MobiDB-lite"/>
    </source>
</evidence>
<sequence>MTTKRAIPDRMLARSTVVVCLRAVQMHSIELMNKDPNWRYKQSPEKSPEPCPSKFFPQDSPKMFLELCSSCYSEMPLVGFGVCVGTAFDGIVFSLFSSRLDRFLIGFVFRRRWTDLWKRFPLGDLLDSWRSPRSPTHAHTAQDTTKSTKGWWSEKKKPTDDHRSTVVDRRPSLNARLAFLNEISPRWWCVP</sequence>
<dbReference type="EMBL" id="JBEHCU010003789">
    <property type="protein sequence ID" value="KAL1401964.1"/>
    <property type="molecule type" value="Genomic_DNA"/>
</dbReference>
<comment type="caution">
    <text evidence="2">The sequence shown here is derived from an EMBL/GenBank/DDBJ whole genome shotgun (WGS) entry which is preliminary data.</text>
</comment>
<feature type="compositionally biased region" description="Basic and acidic residues" evidence="1">
    <location>
        <begin position="152"/>
        <end position="165"/>
    </location>
</feature>
<accession>A0ABD1DQC5</accession>
<proteinExistence type="predicted"/>
<feature type="compositionally biased region" description="Polar residues" evidence="1">
    <location>
        <begin position="132"/>
        <end position="150"/>
    </location>
</feature>
<protein>
    <submittedName>
        <fullName evidence="2">Uncharacterized protein</fullName>
    </submittedName>
</protein>
<organism evidence="2 3">
    <name type="scientific">Culex pipiens pipiens</name>
    <name type="common">Northern house mosquito</name>
    <dbReference type="NCBI Taxonomy" id="38569"/>
    <lineage>
        <taxon>Eukaryota</taxon>
        <taxon>Metazoa</taxon>
        <taxon>Ecdysozoa</taxon>
        <taxon>Arthropoda</taxon>
        <taxon>Hexapoda</taxon>
        <taxon>Insecta</taxon>
        <taxon>Pterygota</taxon>
        <taxon>Neoptera</taxon>
        <taxon>Endopterygota</taxon>
        <taxon>Diptera</taxon>
        <taxon>Nematocera</taxon>
        <taxon>Culicoidea</taxon>
        <taxon>Culicidae</taxon>
        <taxon>Culicinae</taxon>
        <taxon>Culicini</taxon>
        <taxon>Culex</taxon>
        <taxon>Culex</taxon>
    </lineage>
</organism>
<evidence type="ECO:0000313" key="3">
    <source>
        <dbReference type="Proteomes" id="UP001562425"/>
    </source>
</evidence>
<name>A0ABD1DQC5_CULPP</name>
<keyword evidence="3" id="KW-1185">Reference proteome</keyword>
<dbReference type="AlphaFoldDB" id="A0ABD1DQC5"/>
<gene>
    <name evidence="2" type="ORF">pipiens_006288</name>
</gene>